<reference evidence="2 3" key="1">
    <citation type="journal article" date="2023" name="bioRxiv">
        <title>An intranuclear bacterial parasite of deep-sea mussels expresses apoptosis inhibitors acquired from its host.</title>
        <authorList>
            <person name="Gonzalez Porras M.A."/>
            <person name="Assie A."/>
            <person name="Tietjen M."/>
            <person name="Violette M."/>
            <person name="Kleiner M."/>
            <person name="Gruber-Vodicka H."/>
            <person name="Dubilier N."/>
            <person name="Leisch N."/>
        </authorList>
    </citation>
    <scope>NUCLEOTIDE SEQUENCE [LARGE SCALE GENOMIC DNA]</scope>
    <source>
        <strain evidence="2">IAP13</strain>
    </source>
</reference>
<sequence length="114" mass="12442">MKKSVKAALLSALVIPGAGHILLKKYWIGIALSSSSAAAMCILLLQFIERVQQVLENIRSGEIDPQDMHAVMDIMMSPSVNSGSLVTITKVVLVVAWIIGIGHSYLLAWKQERK</sequence>
<keyword evidence="3" id="KW-1185">Reference proteome</keyword>
<comment type="caution">
    <text evidence="2">The sequence shown here is derived from an EMBL/GenBank/DDBJ whole genome shotgun (WGS) entry which is preliminary data.</text>
</comment>
<protein>
    <submittedName>
        <fullName evidence="2">Uncharacterized protein</fullName>
    </submittedName>
</protein>
<dbReference type="AlphaFoldDB" id="A0AA90NKW4"/>
<dbReference type="Proteomes" id="UP001178148">
    <property type="component" value="Unassembled WGS sequence"/>
</dbReference>
<evidence type="ECO:0000313" key="2">
    <source>
        <dbReference type="EMBL" id="MDP0588460.1"/>
    </source>
</evidence>
<feature type="transmembrane region" description="Helical" evidence="1">
    <location>
        <begin position="85"/>
        <end position="108"/>
    </location>
</feature>
<dbReference type="EMBL" id="JASXSV010000005">
    <property type="protein sequence ID" value="MDP0588460.1"/>
    <property type="molecule type" value="Genomic_DNA"/>
</dbReference>
<accession>A0AA90NKW4</accession>
<organism evidence="2 3">
    <name type="scientific">Candidatus Endonucleibacter bathymodioli</name>
    <dbReference type="NCBI Taxonomy" id="539814"/>
    <lineage>
        <taxon>Bacteria</taxon>
        <taxon>Pseudomonadati</taxon>
        <taxon>Pseudomonadota</taxon>
        <taxon>Gammaproteobacteria</taxon>
        <taxon>Oceanospirillales</taxon>
        <taxon>Endozoicomonadaceae</taxon>
        <taxon>Candidatus Endonucleibacter</taxon>
    </lineage>
</organism>
<evidence type="ECO:0000313" key="3">
    <source>
        <dbReference type="Proteomes" id="UP001178148"/>
    </source>
</evidence>
<keyword evidence="1" id="KW-0472">Membrane</keyword>
<feature type="transmembrane region" description="Helical" evidence="1">
    <location>
        <begin position="29"/>
        <end position="48"/>
    </location>
</feature>
<evidence type="ECO:0000256" key="1">
    <source>
        <dbReference type="SAM" id="Phobius"/>
    </source>
</evidence>
<keyword evidence="1" id="KW-1133">Transmembrane helix</keyword>
<keyword evidence="1" id="KW-0812">Transmembrane</keyword>
<proteinExistence type="predicted"/>
<gene>
    <name evidence="2" type="ORF">QS748_04430</name>
</gene>
<name>A0AA90NKW4_9GAMM</name>